<organism evidence="2 3">
    <name type="scientific">Fusarium oxysporum f. sp. lycopersici (strain 4287 / CBS 123668 / FGSC 9935 / NRRL 34936)</name>
    <name type="common">Fusarium vascular wilt of tomato</name>
    <dbReference type="NCBI Taxonomy" id="426428"/>
    <lineage>
        <taxon>Eukaryota</taxon>
        <taxon>Fungi</taxon>
        <taxon>Dikarya</taxon>
        <taxon>Ascomycota</taxon>
        <taxon>Pezizomycotina</taxon>
        <taxon>Sordariomycetes</taxon>
        <taxon>Hypocreomycetidae</taxon>
        <taxon>Hypocreales</taxon>
        <taxon>Nectriaceae</taxon>
        <taxon>Fusarium</taxon>
        <taxon>Fusarium oxysporum species complex</taxon>
    </lineage>
</organism>
<reference evidence="2" key="1">
    <citation type="submission" date="2007-04" db="EMBL/GenBank/DDBJ databases">
        <authorList>
            <consortium name="The Broad Institute Genome Sequencing Platform"/>
            <person name="Birren B."/>
            <person name="Lander E."/>
            <person name="Galagan J."/>
            <person name="Nusbaum C."/>
            <person name="Devon K."/>
            <person name="Ma L.-J."/>
            <person name="Jaffe D."/>
            <person name="Butler J."/>
            <person name="Alvarez P."/>
            <person name="Gnerre S."/>
            <person name="Grabherr M."/>
            <person name="Kleber M."/>
            <person name="Mauceli E."/>
            <person name="Brockman W."/>
            <person name="MacCallum I.A."/>
            <person name="Young S."/>
            <person name="LaButti K."/>
            <person name="DeCaprio D."/>
            <person name="Crawford M."/>
            <person name="Koehrsen M."/>
            <person name="Engels R."/>
            <person name="Montgomery P."/>
            <person name="Pearson M."/>
            <person name="Howarth C."/>
            <person name="Larson L."/>
            <person name="White J."/>
            <person name="O'Leary S."/>
            <person name="Kodira C."/>
            <person name="Zeng Q."/>
            <person name="Yandava C."/>
            <person name="Alvarado L."/>
            <person name="Kistler C."/>
            <person name="Shim W.-B."/>
            <person name="Kang S."/>
            <person name="Woloshuk C."/>
        </authorList>
    </citation>
    <scope>NUCLEOTIDE SEQUENCE</scope>
    <source>
        <strain evidence="2">4287</strain>
    </source>
</reference>
<name>A0A0J9WK01_FUSO4</name>
<dbReference type="AlphaFoldDB" id="A0A0J9WK01"/>
<dbReference type="Proteomes" id="UP000009097">
    <property type="component" value="Unassembled WGS sequence"/>
</dbReference>
<feature type="compositionally biased region" description="Polar residues" evidence="1">
    <location>
        <begin position="67"/>
        <end position="76"/>
    </location>
</feature>
<feature type="region of interest" description="Disordered" evidence="1">
    <location>
        <begin position="1"/>
        <end position="84"/>
    </location>
</feature>
<dbReference type="OrthoDB" id="4738706at2759"/>
<evidence type="ECO:0008006" key="4">
    <source>
        <dbReference type="Google" id="ProtNLM"/>
    </source>
</evidence>
<feature type="region of interest" description="Disordered" evidence="1">
    <location>
        <begin position="417"/>
        <end position="451"/>
    </location>
</feature>
<evidence type="ECO:0000313" key="3">
    <source>
        <dbReference type="Proteomes" id="UP000009097"/>
    </source>
</evidence>
<gene>
    <name evidence="2" type="ORF">FOXG_04468</name>
</gene>
<dbReference type="EMBL" id="DS231699">
    <property type="protein sequence ID" value="KNB01172.1"/>
    <property type="molecule type" value="Genomic_DNA"/>
</dbReference>
<accession>A0A0J9WK01</accession>
<proteinExistence type="predicted"/>
<evidence type="ECO:0000256" key="1">
    <source>
        <dbReference type="SAM" id="MobiDB-lite"/>
    </source>
</evidence>
<dbReference type="VEuPathDB" id="FungiDB:FOXG_04468"/>
<feature type="region of interest" description="Disordered" evidence="1">
    <location>
        <begin position="196"/>
        <end position="225"/>
    </location>
</feature>
<dbReference type="GeneID" id="28946514"/>
<dbReference type="PANTHER" id="PTHR38166">
    <property type="entry name" value="C2H2-TYPE DOMAIN-CONTAINING PROTEIN-RELATED"/>
    <property type="match status" value="1"/>
</dbReference>
<protein>
    <recommendedName>
        <fullName evidence="4">C2H2-type domain-containing protein</fullName>
    </recommendedName>
</protein>
<sequence>MGSHNENWRECFASEPKAASGHADGSSDRDPASACTLKNGKLTNGKDSRLLTPGSNLKPDKLDYGLSSHTATSQGQVEHALHAQEAATRSKCKMHFRFYRNPRTLTITAYRNKPSITNTKELRDSHLASGQPSYRVTSDVMPSPKVETLGQEKVSSPDDIDLEVLGGAATNPRLLPESACCDQFSGVRLQKTLLLSGGKTSKSSKRPAEENKVPQKRSRTNVATDTKRKNETFACPYYRKDPERYFDCINLKLIRISDVKQHLTRRHTWSYSCSRCLRGFSLQKVYEEHVLQQECPIKDSLDNDSVSPRAQEALKYRVDRSSSPEHQWHDICRILFGELEDALNPHHDGVFKEITGIIRGIWREEEHNIISSLKDTQSVPSAGNLRPLLSEILTRVEDCFEQREQKTPKANLKEPIKTTQDTDKGGLKGGEKGYTCEPPSGASSSMLNTGPTQGVEPFGLPTQQWNFQNEFDTSSSVDYIFDCLKHPQYQSQQPEYSDTDLSSSLLYSDSAMKWNITGLNSGISVDNSISSPSSMDSCLLLEDYLFPAPLPNGF</sequence>
<dbReference type="KEGG" id="fox:FOXG_04468"/>
<dbReference type="RefSeq" id="XP_018239217.1">
    <property type="nucleotide sequence ID" value="XM_018382492.1"/>
</dbReference>
<feature type="compositionally biased region" description="Basic and acidic residues" evidence="1">
    <location>
        <begin position="417"/>
        <end position="431"/>
    </location>
</feature>
<evidence type="ECO:0000313" key="2">
    <source>
        <dbReference type="EMBL" id="KNB01172.1"/>
    </source>
</evidence>
<reference evidence="2" key="2">
    <citation type="journal article" date="2010" name="Nature">
        <title>Comparative genomics reveals mobile pathogenicity chromosomes in Fusarium.</title>
        <authorList>
            <person name="Ma L.J."/>
            <person name="van der Does H.C."/>
            <person name="Borkovich K.A."/>
            <person name="Coleman J.J."/>
            <person name="Daboussi M.J."/>
            <person name="Di Pietro A."/>
            <person name="Dufresne M."/>
            <person name="Freitag M."/>
            <person name="Grabherr M."/>
            <person name="Henrissat B."/>
            <person name="Houterman P.M."/>
            <person name="Kang S."/>
            <person name="Shim W.B."/>
            <person name="Woloshuk C."/>
            <person name="Xie X."/>
            <person name="Xu J.R."/>
            <person name="Antoniw J."/>
            <person name="Baker S.E."/>
            <person name="Bluhm B.H."/>
            <person name="Breakspear A."/>
            <person name="Brown D.W."/>
            <person name="Butchko R.A."/>
            <person name="Chapman S."/>
            <person name="Coulson R."/>
            <person name="Coutinho P.M."/>
            <person name="Danchin E.G."/>
            <person name="Diener A."/>
            <person name="Gale L.R."/>
            <person name="Gardiner D.M."/>
            <person name="Goff S."/>
            <person name="Hammond-Kosack K.E."/>
            <person name="Hilburn K."/>
            <person name="Hua-Van A."/>
            <person name="Jonkers W."/>
            <person name="Kazan K."/>
            <person name="Kodira C.D."/>
            <person name="Koehrsen M."/>
            <person name="Kumar L."/>
            <person name="Lee Y.H."/>
            <person name="Li L."/>
            <person name="Manners J.M."/>
            <person name="Miranda-Saavedra D."/>
            <person name="Mukherjee M."/>
            <person name="Park G."/>
            <person name="Park J."/>
            <person name="Park S.Y."/>
            <person name="Proctor R.H."/>
            <person name="Regev A."/>
            <person name="Ruiz-Roldan M.C."/>
            <person name="Sain D."/>
            <person name="Sakthikumar S."/>
            <person name="Sykes S."/>
            <person name="Schwartz D.C."/>
            <person name="Turgeon B.G."/>
            <person name="Wapinski I."/>
            <person name="Yoder O."/>
            <person name="Young S."/>
            <person name="Zeng Q."/>
            <person name="Zhou S."/>
            <person name="Galagan J."/>
            <person name="Cuomo C.A."/>
            <person name="Kistler H.C."/>
            <person name="Rep M."/>
        </authorList>
    </citation>
    <scope>NUCLEOTIDE SEQUENCE [LARGE SCALE GENOMIC DNA]</scope>
    <source>
        <strain evidence="2">4287</strain>
    </source>
</reference>
<dbReference type="PANTHER" id="PTHR38166:SF1">
    <property type="entry name" value="C2H2-TYPE DOMAIN-CONTAINING PROTEIN"/>
    <property type="match status" value="1"/>
</dbReference>
<feature type="compositionally biased region" description="Polar residues" evidence="1">
    <location>
        <begin position="441"/>
        <end position="451"/>
    </location>
</feature>